<dbReference type="InterPro" id="IPR001173">
    <property type="entry name" value="Glyco_trans_2-like"/>
</dbReference>
<dbReference type="InterPro" id="IPR029044">
    <property type="entry name" value="Nucleotide-diphossugar_trans"/>
</dbReference>
<dbReference type="AlphaFoldDB" id="A0A4R6JED3"/>
<keyword evidence="3" id="KW-1185">Reference proteome</keyword>
<proteinExistence type="predicted"/>
<organism evidence="2 3">
    <name type="scientific">Kribbella caucasensis</name>
    <dbReference type="NCBI Taxonomy" id="2512215"/>
    <lineage>
        <taxon>Bacteria</taxon>
        <taxon>Bacillati</taxon>
        <taxon>Actinomycetota</taxon>
        <taxon>Actinomycetes</taxon>
        <taxon>Propionibacteriales</taxon>
        <taxon>Kribbellaceae</taxon>
        <taxon>Kribbella</taxon>
    </lineage>
</organism>
<feature type="domain" description="Glycosyltransferase 2-like" evidence="1">
    <location>
        <begin position="7"/>
        <end position="172"/>
    </location>
</feature>
<evidence type="ECO:0000259" key="1">
    <source>
        <dbReference type="Pfam" id="PF00535"/>
    </source>
</evidence>
<evidence type="ECO:0000313" key="3">
    <source>
        <dbReference type="Proteomes" id="UP000295388"/>
    </source>
</evidence>
<dbReference type="Pfam" id="PF00535">
    <property type="entry name" value="Glycos_transf_2"/>
    <property type="match status" value="1"/>
</dbReference>
<gene>
    <name evidence="2" type="ORF">EV643_12819</name>
</gene>
<dbReference type="InterPro" id="IPR050834">
    <property type="entry name" value="Glycosyltransf_2"/>
</dbReference>
<name>A0A4R6JED3_9ACTN</name>
<dbReference type="PANTHER" id="PTHR43685">
    <property type="entry name" value="GLYCOSYLTRANSFERASE"/>
    <property type="match status" value="1"/>
</dbReference>
<dbReference type="SUPFAM" id="SSF53448">
    <property type="entry name" value="Nucleotide-diphospho-sugar transferases"/>
    <property type="match status" value="1"/>
</dbReference>
<protein>
    <submittedName>
        <fullName evidence="2">Glycosyl transferase family 2</fullName>
    </submittedName>
</protein>
<dbReference type="RefSeq" id="WP_133804953.1">
    <property type="nucleotide sequence ID" value="NZ_SNWQ01000028.1"/>
</dbReference>
<dbReference type="Proteomes" id="UP000295388">
    <property type="component" value="Unassembled WGS sequence"/>
</dbReference>
<keyword evidence="2" id="KW-0808">Transferase</keyword>
<reference evidence="2 3" key="1">
    <citation type="submission" date="2019-03" db="EMBL/GenBank/DDBJ databases">
        <title>Genomic Encyclopedia of Type Strains, Phase III (KMG-III): the genomes of soil and plant-associated and newly described type strains.</title>
        <authorList>
            <person name="Whitman W."/>
        </authorList>
    </citation>
    <scope>NUCLEOTIDE SEQUENCE [LARGE SCALE GENOMIC DNA]</scope>
    <source>
        <strain evidence="2 3">VKM Ac-2527</strain>
    </source>
</reference>
<evidence type="ECO:0000313" key="2">
    <source>
        <dbReference type="EMBL" id="TDO34234.1"/>
    </source>
</evidence>
<dbReference type="PANTHER" id="PTHR43685:SF2">
    <property type="entry name" value="GLYCOSYLTRANSFERASE 2-LIKE DOMAIN-CONTAINING PROTEIN"/>
    <property type="match status" value="1"/>
</dbReference>
<sequence length="328" mass="35453">MSAVSVSVVICAYTMTRWAQLVDAVGSVRQQTRPADEIVVVIDHCDDLLDRAKNELGADVRVLANDAAKGLSGARNTGVEAASGDVVAFLDDDAAAEPAWLERLTAHYADRDVIGVGGLVVPAWATGQPWWFPAEFGWVVGCSYTGLPVTTAPVRNPIGANMSFRREPVRTVGGFSTSVGRVGADALGCEETELSIRLARRFPTTRILHEPTAVARHHVPAERASWRYFVRRCWAEGISKAEVSRLADAHQALASERTYALHTIPAGVARDLAAALRDLSPRWLARAAVSLVGLLVTATGYLSRRVRIRTVPSITSKGRSSWPKHRTG</sequence>
<dbReference type="EMBL" id="SNWQ01000028">
    <property type="protein sequence ID" value="TDO34234.1"/>
    <property type="molecule type" value="Genomic_DNA"/>
</dbReference>
<dbReference type="OrthoDB" id="153025at2"/>
<accession>A0A4R6JED3</accession>
<dbReference type="GO" id="GO:0016740">
    <property type="term" value="F:transferase activity"/>
    <property type="evidence" value="ECO:0007669"/>
    <property type="project" value="UniProtKB-KW"/>
</dbReference>
<dbReference type="Gene3D" id="3.90.550.10">
    <property type="entry name" value="Spore Coat Polysaccharide Biosynthesis Protein SpsA, Chain A"/>
    <property type="match status" value="1"/>
</dbReference>
<comment type="caution">
    <text evidence="2">The sequence shown here is derived from an EMBL/GenBank/DDBJ whole genome shotgun (WGS) entry which is preliminary data.</text>
</comment>